<evidence type="ECO:0000259" key="13">
    <source>
        <dbReference type="PROSITE" id="PS50089"/>
    </source>
</evidence>
<keyword evidence="4 11" id="KW-0808">Transferase</keyword>
<dbReference type="UniPathway" id="UPA00143"/>
<dbReference type="STRING" id="126957.T1J6J2"/>
<dbReference type="EnsemblMetazoa" id="SMAR009264-RA">
    <property type="protein sequence ID" value="SMAR009264-PA"/>
    <property type="gene ID" value="SMAR009264"/>
</dbReference>
<keyword evidence="16" id="KW-1185">Reference proteome</keyword>
<keyword evidence="5 11" id="KW-0479">Metal-binding</keyword>
<feature type="domain" description="WWE" evidence="14">
    <location>
        <begin position="1"/>
        <end position="69"/>
    </location>
</feature>
<dbReference type="InterPro" id="IPR018123">
    <property type="entry name" value="WWE-dom_subgr"/>
</dbReference>
<dbReference type="Pfam" id="PF18102">
    <property type="entry name" value="DTC"/>
    <property type="match status" value="1"/>
</dbReference>
<dbReference type="Gene3D" id="3.30.40.10">
    <property type="entry name" value="Zinc/RING finger domain, C3HC4 (zinc finger)"/>
    <property type="match status" value="1"/>
</dbReference>
<evidence type="ECO:0000259" key="14">
    <source>
        <dbReference type="PROSITE" id="PS50918"/>
    </source>
</evidence>
<dbReference type="HOGENOM" id="CLU_030422_4_1_1"/>
<dbReference type="InterPro" id="IPR039398">
    <property type="entry name" value="Deltex_fam"/>
</dbReference>
<feature type="compositionally biased region" description="Polar residues" evidence="12">
    <location>
        <begin position="200"/>
        <end position="220"/>
    </location>
</feature>
<dbReference type="GO" id="GO:0061630">
    <property type="term" value="F:ubiquitin protein ligase activity"/>
    <property type="evidence" value="ECO:0007669"/>
    <property type="project" value="UniProtKB-UniRule"/>
</dbReference>
<dbReference type="Pfam" id="PF13639">
    <property type="entry name" value="zf-RING_2"/>
    <property type="match status" value="1"/>
</dbReference>
<keyword evidence="11" id="KW-0963">Cytoplasm</keyword>
<keyword evidence="8 11" id="KW-0862">Zinc</keyword>
<dbReference type="InterPro" id="IPR039396">
    <property type="entry name" value="Deltex_C"/>
</dbReference>
<dbReference type="SMART" id="SM00678">
    <property type="entry name" value="WWE"/>
    <property type="match status" value="2"/>
</dbReference>
<keyword evidence="7 10" id="KW-0863">Zinc-finger</keyword>
<evidence type="ECO:0000256" key="2">
    <source>
        <dbReference type="ARBA" id="ARBA00004906"/>
    </source>
</evidence>
<dbReference type="InterPro" id="IPR001841">
    <property type="entry name" value="Znf_RING"/>
</dbReference>
<evidence type="ECO:0000256" key="9">
    <source>
        <dbReference type="ARBA" id="ARBA00022976"/>
    </source>
</evidence>
<dbReference type="Gene3D" id="3.30.720.50">
    <property type="match status" value="2"/>
</dbReference>
<evidence type="ECO:0000256" key="4">
    <source>
        <dbReference type="ARBA" id="ARBA00022679"/>
    </source>
</evidence>
<evidence type="ECO:0000313" key="15">
    <source>
        <dbReference type="EnsemblMetazoa" id="SMAR009264-PA"/>
    </source>
</evidence>
<dbReference type="FunFam" id="3.30.390.130:FF:000001">
    <property type="entry name" value="Probable E3 ubiquitin-protein ligase DTX3"/>
    <property type="match status" value="1"/>
</dbReference>
<evidence type="ECO:0000313" key="16">
    <source>
        <dbReference type="Proteomes" id="UP000014500"/>
    </source>
</evidence>
<comment type="subcellular location">
    <subcellularLocation>
        <location evidence="11">Cytoplasm</location>
    </subcellularLocation>
</comment>
<dbReference type="Proteomes" id="UP000014500">
    <property type="component" value="Unassembled WGS sequence"/>
</dbReference>
<reference evidence="15" key="2">
    <citation type="submission" date="2015-02" db="UniProtKB">
        <authorList>
            <consortium name="EnsemblMetazoa"/>
        </authorList>
    </citation>
    <scope>IDENTIFICATION</scope>
</reference>
<dbReference type="InterPro" id="IPR039399">
    <property type="entry name" value="Deltex_C_sf"/>
</dbReference>
<dbReference type="InterPro" id="IPR037197">
    <property type="entry name" value="WWE_dom_sf"/>
</dbReference>
<sequence length="467" mass="52475">MAAVWEWKSEENIWLPYSGEVSIFLDKIERKKLSFAQLGDIDPNLAKYTINLTKFVEETGGSDVTRPVRRFVYNDTIITKGVCWQWADRNSETWHFYQIEVQQHIENSFQKAKQVELNLEEKFSHLAYLINFTALTQTSKQTGCTRSIRRIEENVYPRVKTRLTRASTLLPAGNSQLEASVKSGRKSRPRRSRSTSADSMSTMNCAGTSGKHQLQESPSGDNEKPVPGVKLPSEICLVNAIDVKSVDEMFSQYTVPASPMSNDDDCSICCCSLTTPSYFEDGSDAVIELKSCSHKFHQSCISAMYNSSNKVGYLQCPTCKIIYGVKVGNQPPGQMHYAVVPSSVPGYTDCETIVITYYIPHGVQGPEHPQCGATYTARGFPRRCFLPDNDEGRKVMKLLVTAWERRLIFTIGQSSTTGEECTVTWNEIHHKTEFGSNYSGHGYPDPLYLENVLQELALQGVTEELVE</sequence>
<evidence type="ECO:0000256" key="7">
    <source>
        <dbReference type="ARBA" id="ARBA00022771"/>
    </source>
</evidence>
<dbReference type="InterPro" id="IPR004170">
    <property type="entry name" value="WWE_dom"/>
</dbReference>
<dbReference type="GO" id="GO:0008270">
    <property type="term" value="F:zinc ion binding"/>
    <property type="evidence" value="ECO:0007669"/>
    <property type="project" value="UniProtKB-KW"/>
</dbReference>
<reference evidence="16" key="1">
    <citation type="submission" date="2011-05" db="EMBL/GenBank/DDBJ databases">
        <authorList>
            <person name="Richards S.R."/>
            <person name="Qu J."/>
            <person name="Jiang H."/>
            <person name="Jhangiani S.N."/>
            <person name="Agravi P."/>
            <person name="Goodspeed R."/>
            <person name="Gross S."/>
            <person name="Mandapat C."/>
            <person name="Jackson L."/>
            <person name="Mathew T."/>
            <person name="Pu L."/>
            <person name="Thornton R."/>
            <person name="Saada N."/>
            <person name="Wilczek-Boney K.B."/>
            <person name="Lee S."/>
            <person name="Kovar C."/>
            <person name="Wu Y."/>
            <person name="Scherer S.E."/>
            <person name="Worley K.C."/>
            <person name="Muzny D.M."/>
            <person name="Gibbs R."/>
        </authorList>
    </citation>
    <scope>NUCLEOTIDE SEQUENCE</scope>
    <source>
        <strain evidence="16">Brora</strain>
    </source>
</reference>
<feature type="domain" description="RING-type" evidence="13">
    <location>
        <begin position="266"/>
        <end position="320"/>
    </location>
</feature>
<dbReference type="PANTHER" id="PTHR12622">
    <property type="entry name" value="DELTEX-RELATED"/>
    <property type="match status" value="1"/>
</dbReference>
<proteinExistence type="inferred from homology"/>
<dbReference type="InterPro" id="IPR013083">
    <property type="entry name" value="Znf_RING/FYVE/PHD"/>
</dbReference>
<feature type="compositionally biased region" description="Basic residues" evidence="12">
    <location>
        <begin position="183"/>
        <end position="193"/>
    </location>
</feature>
<feature type="region of interest" description="Disordered" evidence="12">
    <location>
        <begin position="174"/>
        <end position="227"/>
    </location>
</feature>
<dbReference type="eggNOG" id="ENOG502QQ9M">
    <property type="taxonomic scope" value="Eukaryota"/>
</dbReference>
<dbReference type="GO" id="GO:0016567">
    <property type="term" value="P:protein ubiquitination"/>
    <property type="evidence" value="ECO:0007669"/>
    <property type="project" value="UniProtKB-UniRule"/>
</dbReference>
<feature type="domain" description="WWE" evidence="14">
    <location>
        <begin position="70"/>
        <end position="150"/>
    </location>
</feature>
<comment type="catalytic activity">
    <reaction evidence="1 11">
        <text>S-ubiquitinyl-[E2 ubiquitin-conjugating enzyme]-L-cysteine + [acceptor protein]-L-lysine = [E2 ubiquitin-conjugating enzyme]-L-cysteine + N(6)-ubiquitinyl-[acceptor protein]-L-lysine.</text>
        <dbReference type="EC" id="2.3.2.27"/>
    </reaction>
</comment>
<dbReference type="EC" id="2.3.2.27" evidence="11"/>
<comment type="similarity">
    <text evidence="3 11">Belongs to the Deltex family.</text>
</comment>
<keyword evidence="6" id="KW-0677">Repeat</keyword>
<dbReference type="SUPFAM" id="SSF117839">
    <property type="entry name" value="WWE domain"/>
    <property type="match status" value="2"/>
</dbReference>
<dbReference type="PROSITE" id="PS50918">
    <property type="entry name" value="WWE"/>
    <property type="match status" value="2"/>
</dbReference>
<dbReference type="CDD" id="cd09633">
    <property type="entry name" value="Deltex_C"/>
    <property type="match status" value="1"/>
</dbReference>
<dbReference type="AlphaFoldDB" id="T1J6J2"/>
<name>T1J6J2_STRMM</name>
<evidence type="ECO:0000256" key="8">
    <source>
        <dbReference type="ARBA" id="ARBA00022833"/>
    </source>
</evidence>
<dbReference type="Gene3D" id="3.30.390.130">
    <property type="match status" value="1"/>
</dbReference>
<comment type="pathway">
    <text evidence="2 11">Protein modification; protein ubiquitination.</text>
</comment>
<evidence type="ECO:0000256" key="12">
    <source>
        <dbReference type="SAM" id="MobiDB-lite"/>
    </source>
</evidence>
<protein>
    <recommendedName>
        <fullName evidence="11">E3 ubiquitin-protein ligase</fullName>
        <ecNumber evidence="11">2.3.2.27</ecNumber>
    </recommendedName>
</protein>
<dbReference type="PROSITE" id="PS50089">
    <property type="entry name" value="ZF_RING_2"/>
    <property type="match status" value="1"/>
</dbReference>
<dbReference type="EMBL" id="JH431878">
    <property type="status" value="NOT_ANNOTATED_CDS"/>
    <property type="molecule type" value="Genomic_DNA"/>
</dbReference>
<dbReference type="OMA" id="ICMEQLS"/>
<evidence type="ECO:0000256" key="10">
    <source>
        <dbReference type="PROSITE-ProRule" id="PRU00175"/>
    </source>
</evidence>
<dbReference type="SUPFAM" id="SSF57850">
    <property type="entry name" value="RING/U-box"/>
    <property type="match status" value="1"/>
</dbReference>
<dbReference type="SMART" id="SM00184">
    <property type="entry name" value="RING"/>
    <property type="match status" value="1"/>
</dbReference>
<dbReference type="PhylomeDB" id="T1J6J2"/>
<dbReference type="GO" id="GO:0007219">
    <property type="term" value="P:Notch signaling pathway"/>
    <property type="evidence" value="ECO:0007669"/>
    <property type="project" value="UniProtKB-KW"/>
</dbReference>
<dbReference type="GO" id="GO:0005737">
    <property type="term" value="C:cytoplasm"/>
    <property type="evidence" value="ECO:0007669"/>
    <property type="project" value="UniProtKB-SubCell"/>
</dbReference>
<keyword evidence="9" id="KW-0914">Notch signaling pathway</keyword>
<evidence type="ECO:0000256" key="11">
    <source>
        <dbReference type="RuleBase" id="RU367105"/>
    </source>
</evidence>
<evidence type="ECO:0000256" key="3">
    <source>
        <dbReference type="ARBA" id="ARBA00009413"/>
    </source>
</evidence>
<evidence type="ECO:0000256" key="6">
    <source>
        <dbReference type="ARBA" id="ARBA00022737"/>
    </source>
</evidence>
<evidence type="ECO:0000256" key="1">
    <source>
        <dbReference type="ARBA" id="ARBA00000900"/>
    </source>
</evidence>
<accession>T1J6J2</accession>
<evidence type="ECO:0000256" key="5">
    <source>
        <dbReference type="ARBA" id="ARBA00022723"/>
    </source>
</evidence>
<dbReference type="Pfam" id="PF02825">
    <property type="entry name" value="WWE"/>
    <property type="match status" value="2"/>
</dbReference>
<organism evidence="15 16">
    <name type="scientific">Strigamia maritima</name>
    <name type="common">European centipede</name>
    <name type="synonym">Geophilus maritimus</name>
    <dbReference type="NCBI Taxonomy" id="126957"/>
    <lineage>
        <taxon>Eukaryota</taxon>
        <taxon>Metazoa</taxon>
        <taxon>Ecdysozoa</taxon>
        <taxon>Arthropoda</taxon>
        <taxon>Myriapoda</taxon>
        <taxon>Chilopoda</taxon>
        <taxon>Pleurostigmophora</taxon>
        <taxon>Geophilomorpha</taxon>
        <taxon>Linotaeniidae</taxon>
        <taxon>Strigamia</taxon>
    </lineage>
</organism>